<reference evidence="1 2" key="1">
    <citation type="submission" date="2019-11" db="EMBL/GenBank/DDBJ databases">
        <title>Whole genome sequence of Oryza granulata.</title>
        <authorList>
            <person name="Li W."/>
        </authorList>
    </citation>
    <scope>NUCLEOTIDE SEQUENCE [LARGE SCALE GENOMIC DNA]</scope>
    <source>
        <strain evidence="2">cv. Menghai</strain>
        <tissue evidence="1">Leaf</tissue>
    </source>
</reference>
<name>A0A6G1FE67_9ORYZ</name>
<evidence type="ECO:0000313" key="2">
    <source>
        <dbReference type="Proteomes" id="UP000479710"/>
    </source>
</evidence>
<sequence>MDRKKAAVPLMCHSHSRPVVDLFCIPVTPDECFLTSAIKGIIVGSDMGVLYFIAGQIHAVWLCVGFQ</sequence>
<proteinExistence type="predicted"/>
<dbReference type="EMBL" id="SPHZ02000001">
    <property type="protein sequence ID" value="KAF0935103.1"/>
    <property type="molecule type" value="Genomic_DNA"/>
</dbReference>
<accession>A0A6G1FE67</accession>
<evidence type="ECO:0000313" key="1">
    <source>
        <dbReference type="EMBL" id="KAF0935103.1"/>
    </source>
</evidence>
<dbReference type="OrthoDB" id="1594283at2759"/>
<keyword evidence="2" id="KW-1185">Reference proteome</keyword>
<dbReference type="AlphaFoldDB" id="A0A6G1FE67"/>
<comment type="caution">
    <text evidence="1">The sequence shown here is derived from an EMBL/GenBank/DDBJ whole genome shotgun (WGS) entry which is preliminary data.</text>
</comment>
<organism evidence="1 2">
    <name type="scientific">Oryza meyeriana var. granulata</name>
    <dbReference type="NCBI Taxonomy" id="110450"/>
    <lineage>
        <taxon>Eukaryota</taxon>
        <taxon>Viridiplantae</taxon>
        <taxon>Streptophyta</taxon>
        <taxon>Embryophyta</taxon>
        <taxon>Tracheophyta</taxon>
        <taxon>Spermatophyta</taxon>
        <taxon>Magnoliopsida</taxon>
        <taxon>Liliopsida</taxon>
        <taxon>Poales</taxon>
        <taxon>Poaceae</taxon>
        <taxon>BOP clade</taxon>
        <taxon>Oryzoideae</taxon>
        <taxon>Oryzeae</taxon>
        <taxon>Oryzinae</taxon>
        <taxon>Oryza</taxon>
        <taxon>Oryza meyeriana</taxon>
    </lineage>
</organism>
<protein>
    <submittedName>
        <fullName evidence="1">Uncharacterized protein</fullName>
    </submittedName>
</protein>
<gene>
    <name evidence="1" type="ORF">E2562_030390</name>
</gene>
<dbReference type="Proteomes" id="UP000479710">
    <property type="component" value="Unassembled WGS sequence"/>
</dbReference>